<name>A0A2A2FJ71_9EURY</name>
<comment type="caution">
    <text evidence="5">The sequence shown here is derived from an EMBL/GenBank/DDBJ whole genome shotgun (WGS) entry which is preliminary data.</text>
</comment>
<feature type="region of interest" description="Disordered" evidence="2">
    <location>
        <begin position="202"/>
        <end position="251"/>
    </location>
</feature>
<protein>
    <submittedName>
        <fullName evidence="5">Major cell surface glycoprotein</fullName>
    </submittedName>
</protein>
<feature type="region of interest" description="Disordered" evidence="2">
    <location>
        <begin position="162"/>
        <end position="182"/>
    </location>
</feature>
<dbReference type="InterPro" id="IPR026371">
    <property type="entry name" value="PGF_CTERM"/>
</dbReference>
<organism evidence="5 6">
    <name type="scientific">Halorubrum salipaludis</name>
    <dbReference type="NCBI Taxonomy" id="2032630"/>
    <lineage>
        <taxon>Archaea</taxon>
        <taxon>Methanobacteriati</taxon>
        <taxon>Methanobacteriota</taxon>
        <taxon>Stenosarchaea group</taxon>
        <taxon>Halobacteria</taxon>
        <taxon>Halobacteriales</taxon>
        <taxon>Haloferacaceae</taxon>
        <taxon>Halorubrum</taxon>
    </lineage>
</organism>
<feature type="region of interest" description="Disordered" evidence="2">
    <location>
        <begin position="877"/>
        <end position="940"/>
    </location>
</feature>
<dbReference type="GO" id="GO:0005886">
    <property type="term" value="C:plasma membrane"/>
    <property type="evidence" value="ECO:0007669"/>
    <property type="project" value="UniProtKB-SubCell"/>
</dbReference>
<keyword evidence="3" id="KW-0812">Transmembrane</keyword>
<evidence type="ECO:0000256" key="1">
    <source>
        <dbReference type="ARBA" id="ARBA00022729"/>
    </source>
</evidence>
<keyword evidence="3" id="KW-0472">Membrane</keyword>
<keyword evidence="3" id="KW-1133">Transmembrane helix</keyword>
<evidence type="ECO:0000313" key="5">
    <source>
        <dbReference type="EMBL" id="PAU84988.1"/>
    </source>
</evidence>
<evidence type="ECO:0000259" key="4">
    <source>
        <dbReference type="Pfam" id="PF18204"/>
    </source>
</evidence>
<proteinExistence type="predicted"/>
<feature type="domain" description="PGF-CTERM archaeal protein-sorting signal" evidence="4">
    <location>
        <begin position="938"/>
        <end position="960"/>
    </location>
</feature>
<dbReference type="EMBL" id="NSKC01000002">
    <property type="protein sequence ID" value="PAU84988.1"/>
    <property type="molecule type" value="Genomic_DNA"/>
</dbReference>
<dbReference type="GO" id="GO:0030115">
    <property type="term" value="C:S-layer"/>
    <property type="evidence" value="ECO:0007669"/>
    <property type="project" value="UniProtKB-SubCell"/>
</dbReference>
<feature type="compositionally biased region" description="Acidic residues" evidence="2">
    <location>
        <begin position="877"/>
        <end position="936"/>
    </location>
</feature>
<accession>A0A2A2FJ71</accession>
<evidence type="ECO:0000256" key="2">
    <source>
        <dbReference type="SAM" id="MobiDB-lite"/>
    </source>
</evidence>
<gene>
    <name evidence="5" type="primary">csg</name>
    <name evidence="5" type="ORF">CK500_05335</name>
</gene>
<reference evidence="5 6" key="1">
    <citation type="submission" date="2017-08" db="EMBL/GenBank/DDBJ databases">
        <title>The strain WRN001 was isolated from Binhai saline alkaline soil, Tianjin, China.</title>
        <authorList>
            <person name="Liu D."/>
            <person name="Zhang G."/>
        </authorList>
    </citation>
    <scope>NUCLEOTIDE SEQUENCE [LARGE SCALE GENOMIC DNA]</scope>
    <source>
        <strain evidence="5 6">WN019</strain>
    </source>
</reference>
<keyword evidence="1" id="KW-0732">Signal</keyword>
<keyword evidence="6" id="KW-1185">Reference proteome</keyword>
<evidence type="ECO:0000313" key="6">
    <source>
        <dbReference type="Proteomes" id="UP000218083"/>
    </source>
</evidence>
<dbReference type="Proteomes" id="UP000218083">
    <property type="component" value="Unassembled WGS sequence"/>
</dbReference>
<sequence>MAAIGFAAAPAAAIQEGGDISVDNVAIDDSTENANTNYTVDASIVNNSEAPNGTDVEYVSVDIGDSGFGTDSLDGVNVTVNGDAVIDSPDTTTNIVENDNEGFLVIELSSGTAELTDGDDLDVSVNGAQNGNAGDYNLTVGLHEGDGGGSYNGTAVVADDTSFTIGSSGGGGSDHRTEHGPSGDTIILSGNTIYQGEDDLRFTDGDGNRVPASSLEGTSGNREGTPLQMPIRDDQETGTYAENPGATSADRGFTTTVVRPRINTAEVQLGGSDVSQVGASSADELTIAAEWNFGEAEDIALTVEDEGGADITNEVLTPDNTTIEATDEGVGNGEVALDLSDEGAGEYTVVFEGSNNLDHDAVVEEYTIEVTDQDSLSIDTAEDSVTQGSNLGYTVSGGTNGQSHVVAIEASDFRNSVSASNVERIFRNVQDTTERGLVVDGTVTDADDVEDFDNIDFAYAVVEIDGTQASGSIRTQFLDDSSVDLDVYENADPENPGNSADDVSFDVNEGEVTLDSPSGTYTVNSQVDVSGTAESADDVRIYVRDNSRWQPVEVDGDYEISVDSDDTFEEEDVRLSRGDGAGNNVLSFEGRYRIGVIDASDVTDDVTRDSDGSIGTSDFSSASSSQYALTVEEGDLTAEFGFINGQIAQEDGEVDVEGTAAGQDEVVVAFVDRRGRTVATTASVDDNEFDEDDIAIGSLSQGAVSAHVISLGRDGDVGNGELRNGDVNDAGTLAEYINDIGGGSSSGDQIRSRILSNTVDADGSDDLIVSENFRLNDATLSINDVYPEEAESSGVNPVATGETMVVDGDTNRQSDIAAITVEILGQDDTNYDSVSTDEWGNDGQWTASLDTSDLETGTYIIEADDGDSTDRVEVEIVEEREEPSDGEDGEDGSDDGEDGSDDGEDGSDDGEDGSDDGEDGMDGEDGEDGDDGDSEDGTPGFGALVALVALIAAALLATRRNN</sequence>
<dbReference type="InterPro" id="IPR026458">
    <property type="entry name" value="Csg_halobact"/>
</dbReference>
<dbReference type="NCBIfam" id="TIGR04126">
    <property type="entry name" value="PGF_CTERM"/>
    <property type="match status" value="1"/>
</dbReference>
<dbReference type="OrthoDB" id="242828at2157"/>
<dbReference type="AlphaFoldDB" id="A0A2A2FJ71"/>
<feature type="transmembrane region" description="Helical" evidence="3">
    <location>
        <begin position="940"/>
        <end position="958"/>
    </location>
</feature>
<dbReference type="NCBIfam" id="TIGR04216">
    <property type="entry name" value="halo_surf_glyco"/>
    <property type="match status" value="1"/>
</dbReference>
<evidence type="ECO:0000256" key="3">
    <source>
        <dbReference type="SAM" id="Phobius"/>
    </source>
</evidence>
<dbReference type="Pfam" id="PF18204">
    <property type="entry name" value="PGF-CTERM"/>
    <property type="match status" value="1"/>
</dbReference>